<comment type="caution">
    <text evidence="2">The sequence shown here is derived from an EMBL/GenBank/DDBJ whole genome shotgun (WGS) entry which is preliminary data.</text>
</comment>
<name>A0A660S6H3_UNCT6</name>
<evidence type="ECO:0000313" key="3">
    <source>
        <dbReference type="Proteomes" id="UP000282321"/>
    </source>
</evidence>
<proteinExistence type="predicted"/>
<reference evidence="2 3" key="1">
    <citation type="submission" date="2018-06" db="EMBL/GenBank/DDBJ databases">
        <title>Extensive metabolic versatility and redundancy in microbially diverse, dynamic hydrothermal sediments.</title>
        <authorList>
            <person name="Dombrowski N."/>
            <person name="Teske A."/>
            <person name="Baker B.J."/>
        </authorList>
    </citation>
    <scope>NUCLEOTIDE SEQUENCE [LARGE SCALE GENOMIC DNA]</scope>
    <source>
        <strain evidence="2">B35_G9</strain>
    </source>
</reference>
<accession>A0A660S6H3</accession>
<sequence length="284" mass="31875">MSIFEKFEKIDRRFIFLLVALAVLTPLIFKVTMKIPISSPVKSAFKAVDTLPRGTNILISVDYDPASMPELQPMYRTLLYQCFEKGLKPVMIVQWPLGLPLSINTMAEVAEQYNEMARKEGKDTVVYGRDYVNIGYRPGGVAQVVGIGKEIRDYFESDYRGTPLDSLPMMKDIHNYDNFALLFALEAGSMGDIYVQYANARFGIKIILGMTAVSAPDAYPYLQAHQIIGLLGGLQGAAEYETLMKRPAFATMGMTAQSWVHVLIVLFILIGNIGYFISRRKKRS</sequence>
<organism evidence="2 3">
    <name type="scientific">candidate division TA06 bacterium</name>
    <dbReference type="NCBI Taxonomy" id="2250710"/>
    <lineage>
        <taxon>Bacteria</taxon>
        <taxon>Bacteria division TA06</taxon>
    </lineage>
</organism>
<dbReference type="AlphaFoldDB" id="A0A660S6H3"/>
<evidence type="ECO:0000256" key="1">
    <source>
        <dbReference type="SAM" id="Phobius"/>
    </source>
</evidence>
<keyword evidence="1" id="KW-1133">Transmembrane helix</keyword>
<protein>
    <submittedName>
        <fullName evidence="2">Uncharacterized protein</fullName>
    </submittedName>
</protein>
<evidence type="ECO:0000313" key="2">
    <source>
        <dbReference type="EMBL" id="RKX65437.1"/>
    </source>
</evidence>
<gene>
    <name evidence="2" type="ORF">DRP44_06335</name>
</gene>
<keyword evidence="1" id="KW-0472">Membrane</keyword>
<keyword evidence="1" id="KW-0812">Transmembrane</keyword>
<feature type="transmembrane region" description="Helical" evidence="1">
    <location>
        <begin position="259"/>
        <end position="278"/>
    </location>
</feature>
<dbReference type="EMBL" id="QNBC01000090">
    <property type="protein sequence ID" value="RKX65437.1"/>
    <property type="molecule type" value="Genomic_DNA"/>
</dbReference>
<dbReference type="Proteomes" id="UP000282321">
    <property type="component" value="Unassembled WGS sequence"/>
</dbReference>